<dbReference type="Pfam" id="PF00172">
    <property type="entry name" value="Zn_clus"/>
    <property type="match status" value="1"/>
</dbReference>
<keyword evidence="5" id="KW-1185">Reference proteome</keyword>
<dbReference type="InterPro" id="IPR036864">
    <property type="entry name" value="Zn2-C6_fun-type_DNA-bd_sf"/>
</dbReference>
<evidence type="ECO:0000313" key="5">
    <source>
        <dbReference type="Proteomes" id="UP000799777"/>
    </source>
</evidence>
<dbReference type="CDD" id="cd00067">
    <property type="entry name" value="GAL4"/>
    <property type="match status" value="1"/>
</dbReference>
<dbReference type="Proteomes" id="UP000799777">
    <property type="component" value="Unassembled WGS sequence"/>
</dbReference>
<protein>
    <recommendedName>
        <fullName evidence="3">Zn(2)-C6 fungal-type domain-containing protein</fullName>
    </recommendedName>
</protein>
<accession>A0A9P4HF44</accession>
<evidence type="ECO:0000313" key="4">
    <source>
        <dbReference type="EMBL" id="KAF2032907.1"/>
    </source>
</evidence>
<organism evidence="4 5">
    <name type="scientific">Setomelanomma holmii</name>
    <dbReference type="NCBI Taxonomy" id="210430"/>
    <lineage>
        <taxon>Eukaryota</taxon>
        <taxon>Fungi</taxon>
        <taxon>Dikarya</taxon>
        <taxon>Ascomycota</taxon>
        <taxon>Pezizomycotina</taxon>
        <taxon>Dothideomycetes</taxon>
        <taxon>Pleosporomycetidae</taxon>
        <taxon>Pleosporales</taxon>
        <taxon>Pleosporineae</taxon>
        <taxon>Phaeosphaeriaceae</taxon>
        <taxon>Setomelanomma</taxon>
    </lineage>
</organism>
<dbReference type="Gene3D" id="4.10.240.10">
    <property type="entry name" value="Zn(2)-C6 fungal-type DNA-binding domain"/>
    <property type="match status" value="1"/>
</dbReference>
<dbReference type="PANTHER" id="PTHR38111">
    <property type="entry name" value="ZN(2)-C6 FUNGAL-TYPE DOMAIN-CONTAINING PROTEIN-RELATED"/>
    <property type="match status" value="1"/>
</dbReference>
<evidence type="ECO:0000256" key="2">
    <source>
        <dbReference type="SAM" id="MobiDB-lite"/>
    </source>
</evidence>
<dbReference type="PANTHER" id="PTHR38111:SF2">
    <property type="entry name" value="FINGER DOMAIN PROTEIN, PUTATIVE (AFU_ORTHOLOGUE AFUA_1G01560)-RELATED"/>
    <property type="match status" value="1"/>
</dbReference>
<gene>
    <name evidence="4" type="ORF">EK21DRAFT_59938</name>
</gene>
<keyword evidence="1" id="KW-0539">Nucleus</keyword>
<dbReference type="GO" id="GO:0008270">
    <property type="term" value="F:zinc ion binding"/>
    <property type="evidence" value="ECO:0007669"/>
    <property type="project" value="InterPro"/>
</dbReference>
<dbReference type="PROSITE" id="PS50048">
    <property type="entry name" value="ZN2_CY6_FUNGAL_2"/>
    <property type="match status" value="1"/>
</dbReference>
<comment type="caution">
    <text evidence="4">The sequence shown here is derived from an EMBL/GenBank/DDBJ whole genome shotgun (WGS) entry which is preliminary data.</text>
</comment>
<dbReference type="OrthoDB" id="5126878at2759"/>
<reference evidence="4" key="1">
    <citation type="journal article" date="2020" name="Stud. Mycol.">
        <title>101 Dothideomycetes genomes: a test case for predicting lifestyles and emergence of pathogens.</title>
        <authorList>
            <person name="Haridas S."/>
            <person name="Albert R."/>
            <person name="Binder M."/>
            <person name="Bloem J."/>
            <person name="Labutti K."/>
            <person name="Salamov A."/>
            <person name="Andreopoulos B."/>
            <person name="Baker S."/>
            <person name="Barry K."/>
            <person name="Bills G."/>
            <person name="Bluhm B."/>
            <person name="Cannon C."/>
            <person name="Castanera R."/>
            <person name="Culley D."/>
            <person name="Daum C."/>
            <person name="Ezra D."/>
            <person name="Gonzalez J."/>
            <person name="Henrissat B."/>
            <person name="Kuo A."/>
            <person name="Liang C."/>
            <person name="Lipzen A."/>
            <person name="Lutzoni F."/>
            <person name="Magnuson J."/>
            <person name="Mondo S."/>
            <person name="Nolan M."/>
            <person name="Ohm R."/>
            <person name="Pangilinan J."/>
            <person name="Park H.-J."/>
            <person name="Ramirez L."/>
            <person name="Alfaro M."/>
            <person name="Sun H."/>
            <person name="Tritt A."/>
            <person name="Yoshinaga Y."/>
            <person name="Zwiers L.-H."/>
            <person name="Turgeon B."/>
            <person name="Goodwin S."/>
            <person name="Spatafora J."/>
            <person name="Crous P."/>
            <person name="Grigoriev I."/>
        </authorList>
    </citation>
    <scope>NUCLEOTIDE SEQUENCE</scope>
    <source>
        <strain evidence="4">CBS 110217</strain>
    </source>
</reference>
<evidence type="ECO:0000256" key="1">
    <source>
        <dbReference type="ARBA" id="ARBA00023242"/>
    </source>
</evidence>
<feature type="domain" description="Zn(2)-C6 fungal-type" evidence="3">
    <location>
        <begin position="6"/>
        <end position="36"/>
    </location>
</feature>
<dbReference type="InterPro" id="IPR053178">
    <property type="entry name" value="Osmoadaptation_assoc"/>
</dbReference>
<dbReference type="InterPro" id="IPR001138">
    <property type="entry name" value="Zn2Cys6_DnaBD"/>
</dbReference>
<dbReference type="SUPFAM" id="SSF57701">
    <property type="entry name" value="Zn2/Cys6 DNA-binding domain"/>
    <property type="match status" value="1"/>
</dbReference>
<feature type="compositionally biased region" description="Low complexity" evidence="2">
    <location>
        <begin position="705"/>
        <end position="718"/>
    </location>
</feature>
<dbReference type="EMBL" id="ML978170">
    <property type="protein sequence ID" value="KAF2032907.1"/>
    <property type="molecule type" value="Genomic_DNA"/>
</dbReference>
<name>A0A9P4HF44_9PLEO</name>
<proteinExistence type="predicted"/>
<dbReference type="GO" id="GO:0000981">
    <property type="term" value="F:DNA-binding transcription factor activity, RNA polymerase II-specific"/>
    <property type="evidence" value="ECO:0007669"/>
    <property type="project" value="InterPro"/>
</dbReference>
<dbReference type="SMART" id="SM00066">
    <property type="entry name" value="GAL4"/>
    <property type="match status" value="1"/>
</dbReference>
<sequence length="769" mass="86327">MTQTGKCDTCRQRKVKCDEEKPKCGACRKKDRPCSYSYGKASAFVVQDPSQMTKHGKSKVAPVMFTLESSETNSSSELSTPSDLQITTEREAGDGQGFFQTLAPMSKRNRGASKKAAAYQRKKLEIYLQQLQAEAALSAVKPSCSETTLISRYICMLGPGTVDQQPLSILGTWIQSIPSRIGSNRMMDLAVEFLVNSHDVWWNDTYTTRALAKASKEKALKELQLFVFNAKNKPTYDVILATKMHYAAEALLGIDTMYHAIHAFGLAELLKAGDIANVDDEHFYNLIDNTYIDDVNEAMLAGRKSLYDNDFYLSSTLPPLPAYAATLTSFQRASMAIMHVYIQCPRLNLLVRNAVANPEDTTALVSAITLGESMWSVNLQEHVTTLLSEAITTKPVPPVEGLEDIMPESFHFDNVQNMIMCTRYWMLLTTLGGLVDTLYRYFPVETSLSFLPKRYVMQKIEADAALQLAKSVPWAQSISSTLPLVPLRLHTPLQVSIGPWYRTIRTKIIEECNHIHAQWDVSAVAEKPLLEALNTMAGGKIPEWLPVRVRFEAEDGEMVMKLEYENKRGTYQEHFELGEQEPKRLQANDVSIWKENDQFGYEYEIDLPDRTSVVTTSNLTWDAAHRNESMDPKEAADFIHASGRNLCSTSGWWPSRDDSFEVLRSERLKEVAYKNIRKPEDFGPGEPLDDVDKHPCLASSFWPQTSNKPSTSSGSTSNSTDLFSMYSGSSVEFSPSWASAFNKIQSSHESAGKNLKAMRDDFFKQNKSL</sequence>
<dbReference type="AlphaFoldDB" id="A0A9P4HF44"/>
<feature type="region of interest" description="Disordered" evidence="2">
    <location>
        <begin position="699"/>
        <end position="718"/>
    </location>
</feature>
<evidence type="ECO:0000259" key="3">
    <source>
        <dbReference type="PROSITE" id="PS50048"/>
    </source>
</evidence>